<protein>
    <submittedName>
        <fullName evidence="1">Uncharacterized protein</fullName>
    </submittedName>
</protein>
<reference evidence="1" key="2">
    <citation type="journal article" date="2015" name="Fish Shellfish Immunol.">
        <title>Early steps in the European eel (Anguilla anguilla)-Vibrio vulnificus interaction in the gills: Role of the RtxA13 toxin.</title>
        <authorList>
            <person name="Callol A."/>
            <person name="Pajuelo D."/>
            <person name="Ebbesson L."/>
            <person name="Teles M."/>
            <person name="MacKenzie S."/>
            <person name="Amaro C."/>
        </authorList>
    </citation>
    <scope>NUCLEOTIDE SEQUENCE</scope>
</reference>
<proteinExistence type="predicted"/>
<evidence type="ECO:0000313" key="1">
    <source>
        <dbReference type="EMBL" id="JAH27345.1"/>
    </source>
</evidence>
<name>A0A0E9RFW3_ANGAN</name>
<dbReference type="AlphaFoldDB" id="A0A0E9RFW3"/>
<sequence>MLRSYSFLFQVQHILQPLQYFT</sequence>
<dbReference type="EMBL" id="GBXM01081232">
    <property type="protein sequence ID" value="JAH27345.1"/>
    <property type="molecule type" value="Transcribed_RNA"/>
</dbReference>
<accession>A0A0E9RFW3</accession>
<organism evidence="1">
    <name type="scientific">Anguilla anguilla</name>
    <name type="common">European freshwater eel</name>
    <name type="synonym">Muraena anguilla</name>
    <dbReference type="NCBI Taxonomy" id="7936"/>
    <lineage>
        <taxon>Eukaryota</taxon>
        <taxon>Metazoa</taxon>
        <taxon>Chordata</taxon>
        <taxon>Craniata</taxon>
        <taxon>Vertebrata</taxon>
        <taxon>Euteleostomi</taxon>
        <taxon>Actinopterygii</taxon>
        <taxon>Neopterygii</taxon>
        <taxon>Teleostei</taxon>
        <taxon>Anguilliformes</taxon>
        <taxon>Anguillidae</taxon>
        <taxon>Anguilla</taxon>
    </lineage>
</organism>
<reference evidence="1" key="1">
    <citation type="submission" date="2014-11" db="EMBL/GenBank/DDBJ databases">
        <authorList>
            <person name="Amaro Gonzalez C."/>
        </authorList>
    </citation>
    <scope>NUCLEOTIDE SEQUENCE</scope>
</reference>